<dbReference type="OrthoDB" id="4336274at2"/>
<gene>
    <name evidence="2" type="ORF">SAMN04488035_2117</name>
</gene>
<dbReference type="EMBL" id="FONZ01000003">
    <property type="protein sequence ID" value="SFF23243.1"/>
    <property type="molecule type" value="Genomic_DNA"/>
</dbReference>
<evidence type="ECO:0000256" key="1">
    <source>
        <dbReference type="SAM" id="Phobius"/>
    </source>
</evidence>
<protein>
    <submittedName>
        <fullName evidence="2">ABC-2 type transport system permease protein</fullName>
    </submittedName>
</protein>
<evidence type="ECO:0000313" key="3">
    <source>
        <dbReference type="Proteomes" id="UP000198520"/>
    </source>
</evidence>
<feature type="transmembrane region" description="Helical" evidence="1">
    <location>
        <begin position="117"/>
        <end position="143"/>
    </location>
</feature>
<keyword evidence="3" id="KW-1185">Reference proteome</keyword>
<dbReference type="RefSeq" id="WP_093378308.1">
    <property type="nucleotide sequence ID" value="NZ_BNAN01000003.1"/>
</dbReference>
<keyword evidence="1" id="KW-0472">Membrane</keyword>
<dbReference type="AlphaFoldDB" id="A0A1I2H1H6"/>
<feature type="transmembrane region" description="Helical" evidence="1">
    <location>
        <begin position="20"/>
        <end position="43"/>
    </location>
</feature>
<reference evidence="3" key="1">
    <citation type="submission" date="2016-10" db="EMBL/GenBank/DDBJ databases">
        <authorList>
            <person name="Varghese N."/>
            <person name="Submissions S."/>
        </authorList>
    </citation>
    <scope>NUCLEOTIDE SEQUENCE [LARGE SCALE GENOMIC DNA]</scope>
    <source>
        <strain evidence="3">DSM 19083</strain>
    </source>
</reference>
<evidence type="ECO:0000313" key="2">
    <source>
        <dbReference type="EMBL" id="SFF23243.1"/>
    </source>
</evidence>
<dbReference type="STRING" id="285351.SAMN04488035_2117"/>
<dbReference type="Proteomes" id="UP000198520">
    <property type="component" value="Unassembled WGS sequence"/>
</dbReference>
<sequence>MTGLQTSVHVELTKAWRSRVLRTTTLLVVVGIAAIGGAMVAAADGGNAQIVAKLGPLADRTGWALLTGVTAQITAAGALLAFGVGLSWTYGREFADHTVTGLFALPVPRSTIAVAKLVVHLVWVLVVALALTALVLVAGLALRLGPLDADVVAQLARQLALGTLTGLVAVPAAWAATLGRGLLAGIGATLAILVVAQVTAIASLEVAAWLPVAAPALWALDPGAVHAGQLATVLVVPLGFGALTVLAWRRLQLDR</sequence>
<keyword evidence="1" id="KW-1133">Transmembrane helix</keyword>
<organism evidence="2 3">
    <name type="scientific">Flavimobilis marinus</name>
    <dbReference type="NCBI Taxonomy" id="285351"/>
    <lineage>
        <taxon>Bacteria</taxon>
        <taxon>Bacillati</taxon>
        <taxon>Actinomycetota</taxon>
        <taxon>Actinomycetes</taxon>
        <taxon>Micrococcales</taxon>
        <taxon>Jonesiaceae</taxon>
        <taxon>Flavimobilis</taxon>
    </lineage>
</organism>
<feature type="transmembrane region" description="Helical" evidence="1">
    <location>
        <begin position="230"/>
        <end position="248"/>
    </location>
</feature>
<dbReference type="Pfam" id="PF12730">
    <property type="entry name" value="ABC2_membrane_4"/>
    <property type="match status" value="1"/>
</dbReference>
<keyword evidence="1" id="KW-0812">Transmembrane</keyword>
<name>A0A1I2H1H6_9MICO</name>
<feature type="transmembrane region" description="Helical" evidence="1">
    <location>
        <begin position="182"/>
        <end position="210"/>
    </location>
</feature>
<proteinExistence type="predicted"/>
<feature type="transmembrane region" description="Helical" evidence="1">
    <location>
        <begin position="155"/>
        <end position="175"/>
    </location>
</feature>
<feature type="transmembrane region" description="Helical" evidence="1">
    <location>
        <begin position="63"/>
        <end position="86"/>
    </location>
</feature>
<accession>A0A1I2H1H6</accession>